<gene>
    <name evidence="2" type="ORF">SAMN05660686_02309</name>
</gene>
<dbReference type="PANTHER" id="PTHR43305:SF1">
    <property type="entry name" value="FAMILY N-ACETYLTRANSFERASE, PUTATIVE (AFU_ORTHOLOGUE AFUA_2G01380)-RELATED"/>
    <property type="match status" value="1"/>
</dbReference>
<keyword evidence="2" id="KW-0808">Transferase</keyword>
<comment type="caution">
    <text evidence="2">The sequence shown here is derived from an EMBL/GenBank/DDBJ whole genome shotgun (WGS) entry which is preliminary data.</text>
</comment>
<evidence type="ECO:0000259" key="1">
    <source>
        <dbReference type="PROSITE" id="PS51186"/>
    </source>
</evidence>
<protein>
    <submittedName>
        <fullName evidence="2">Acetyltransferase (GNAT) family protein</fullName>
    </submittedName>
</protein>
<dbReference type="Proteomes" id="UP000198615">
    <property type="component" value="Unassembled WGS sequence"/>
</dbReference>
<keyword evidence="3" id="KW-1185">Reference proteome</keyword>
<dbReference type="Pfam" id="PF00583">
    <property type="entry name" value="Acetyltransf_1"/>
    <property type="match status" value="1"/>
</dbReference>
<dbReference type="OrthoDB" id="2436196at2"/>
<dbReference type="SUPFAM" id="SSF55729">
    <property type="entry name" value="Acyl-CoA N-acyltransferases (Nat)"/>
    <property type="match status" value="1"/>
</dbReference>
<reference evidence="2 3" key="1">
    <citation type="submission" date="2016-10" db="EMBL/GenBank/DDBJ databases">
        <authorList>
            <person name="Varghese N."/>
            <person name="Submissions S."/>
        </authorList>
    </citation>
    <scope>NUCLEOTIDE SEQUENCE [LARGE SCALE GENOMIC DNA]</scope>
    <source>
        <strain evidence="2 3">DSM 18839</strain>
    </source>
</reference>
<dbReference type="PANTHER" id="PTHR43305">
    <property type="entry name" value="FAMILY N-ACETYLTRANSFERASE, PUTATIVE (AFU_ORTHOLOGUE AFUA_2G01380)-RELATED"/>
    <property type="match status" value="1"/>
</dbReference>
<dbReference type="AlphaFoldDB" id="A0A8G2BHR4"/>
<dbReference type="RefSeq" id="WP_093150368.1">
    <property type="nucleotide sequence ID" value="NZ_FNBW01000006.1"/>
</dbReference>
<dbReference type="InterPro" id="IPR052777">
    <property type="entry name" value="Acetyltransferase_Enz"/>
</dbReference>
<feature type="domain" description="N-acetyltransferase" evidence="1">
    <location>
        <begin position="5"/>
        <end position="158"/>
    </location>
</feature>
<evidence type="ECO:0000313" key="2">
    <source>
        <dbReference type="EMBL" id="SDF77414.1"/>
    </source>
</evidence>
<evidence type="ECO:0000313" key="3">
    <source>
        <dbReference type="Proteomes" id="UP000198615"/>
    </source>
</evidence>
<accession>A0A8G2BHR4</accession>
<name>A0A8G2BHR4_9PROT</name>
<dbReference type="InterPro" id="IPR016181">
    <property type="entry name" value="Acyl_CoA_acyltransferase"/>
</dbReference>
<dbReference type="Gene3D" id="3.40.630.30">
    <property type="match status" value="1"/>
</dbReference>
<dbReference type="EMBL" id="FNBW01000006">
    <property type="protein sequence ID" value="SDF77414.1"/>
    <property type="molecule type" value="Genomic_DNA"/>
</dbReference>
<dbReference type="PROSITE" id="PS51186">
    <property type="entry name" value="GNAT"/>
    <property type="match status" value="1"/>
</dbReference>
<dbReference type="InterPro" id="IPR000182">
    <property type="entry name" value="GNAT_dom"/>
</dbReference>
<sequence>MTEAVTVSVAASTSDRADFAALVREYVDWLAVDLGYQGLEAELSALGRVYGPPGGILLARAADGAALGGVAVKPLPALGSGICEMKRLYVRPAGRGLGLGRRLGEAAMVHARAVGFTAMVLDTMPSRMGDAVAMYAKLGFSRRTAYYDTPIAETIFLERIL</sequence>
<dbReference type="GO" id="GO:0016747">
    <property type="term" value="F:acyltransferase activity, transferring groups other than amino-acyl groups"/>
    <property type="evidence" value="ECO:0007669"/>
    <property type="project" value="InterPro"/>
</dbReference>
<proteinExistence type="predicted"/>
<organism evidence="2 3">
    <name type="scientific">Thalassobaculum litoreum DSM 18839</name>
    <dbReference type="NCBI Taxonomy" id="1123362"/>
    <lineage>
        <taxon>Bacteria</taxon>
        <taxon>Pseudomonadati</taxon>
        <taxon>Pseudomonadota</taxon>
        <taxon>Alphaproteobacteria</taxon>
        <taxon>Rhodospirillales</taxon>
        <taxon>Thalassobaculaceae</taxon>
        <taxon>Thalassobaculum</taxon>
    </lineage>
</organism>